<dbReference type="EMBL" id="VITH01000005">
    <property type="protein sequence ID" value="TWA84253.1"/>
    <property type="molecule type" value="Genomic_DNA"/>
</dbReference>
<evidence type="ECO:0000256" key="1">
    <source>
        <dbReference type="ARBA" id="ARBA00004418"/>
    </source>
</evidence>
<dbReference type="GO" id="GO:1904680">
    <property type="term" value="F:peptide transmembrane transporter activity"/>
    <property type="evidence" value="ECO:0007669"/>
    <property type="project" value="TreeGrafter"/>
</dbReference>
<dbReference type="PANTHER" id="PTHR30290:SF62">
    <property type="entry name" value="OLIGOPEPTIDE ABC TRANSPORTER, PERIPLASMIC OLIGOPEPTIDE-BINDING PROTEIN"/>
    <property type="match status" value="1"/>
</dbReference>
<gene>
    <name evidence="5" type="ORF">FBZ83_105134</name>
</gene>
<organism evidence="5 6">
    <name type="scientific">Azospirillum brasilense</name>
    <dbReference type="NCBI Taxonomy" id="192"/>
    <lineage>
        <taxon>Bacteria</taxon>
        <taxon>Pseudomonadati</taxon>
        <taxon>Pseudomonadota</taxon>
        <taxon>Alphaproteobacteria</taxon>
        <taxon>Rhodospirillales</taxon>
        <taxon>Azospirillaceae</taxon>
        <taxon>Azospirillum</taxon>
    </lineage>
</organism>
<dbReference type="Pfam" id="PF00496">
    <property type="entry name" value="SBP_bac_5"/>
    <property type="match status" value="1"/>
</dbReference>
<name>A0A560CHA9_AZOBR</name>
<dbReference type="InterPro" id="IPR039424">
    <property type="entry name" value="SBP_5"/>
</dbReference>
<accession>A0A560CHA9</accession>
<sequence>MMWTVPDATFNTLSPLGRGKGEGVALLPDAAPRATPSPRPSPQRGEGGWRRRALLALAFLGLSAFDAVETPMLENAVGAGSLPPVEKRLPLTPLVEPMDRAWQSPGRHGGDLRLLMARTKDTRLIYVYSYARLVALTPNLRIVPDILERVDVEEGRIFTFTLRRGHRWSDGHPFTAEDFRYWWEDMANNAKRSPGGPPPEMMVAGEAPKFEVLDAAAVRYTWSRPNPFFLPMLAGAKPVEIYAPAHYLRRFHPRFTEPLELKQRVEAERQKSWQQLHNRKDNLTEFDNPDLPTLQPWVPTTAPPAERFIFVRNPYFHRVDPAGRQLPYIDRVIMTVADAKIIPAKTGAGESDLQARYLRFDNYTFLKQGAKRNDQRVTLWRTGIGAQMALFPNLNCNDPVWRALNRDVRYRRALSLAIDREEMNQVIYYGLAIPTNNTVLEVSPLWTPAYRDRWAQFDVKQANRLLDEIGLTERDVNGVRLLPDGRPLEIVVETAGESTEETDALELIADGWRRVGARLYIRSSQLDVFRNRIFAGDTCMSIARGLDNAIATAEMSPAELVPVDQAKYQWPKWGQFFQTMGKDGERPDMPEARDLLEAFRAWRDAPDEAGRAAAWTRILTLNAEQVFTIGTVAGVPQPVVARRTLRNVPEEGLFNYDPGAHFGLYRPDGFWFDGKG</sequence>
<evidence type="ECO:0000259" key="4">
    <source>
        <dbReference type="Pfam" id="PF00496"/>
    </source>
</evidence>
<dbReference type="CDD" id="cd08500">
    <property type="entry name" value="PBP2_NikA_DppA_OppA_like_4"/>
    <property type="match status" value="1"/>
</dbReference>
<evidence type="ECO:0000256" key="2">
    <source>
        <dbReference type="ARBA" id="ARBA00005695"/>
    </source>
</evidence>
<evidence type="ECO:0000313" key="6">
    <source>
        <dbReference type="Proteomes" id="UP000318529"/>
    </source>
</evidence>
<comment type="caution">
    <text evidence="5">The sequence shown here is derived from an EMBL/GenBank/DDBJ whole genome shotgun (WGS) entry which is preliminary data.</text>
</comment>
<dbReference type="InterPro" id="IPR000914">
    <property type="entry name" value="SBP_5_dom"/>
</dbReference>
<dbReference type="Gene3D" id="3.40.190.10">
    <property type="entry name" value="Periplasmic binding protein-like II"/>
    <property type="match status" value="1"/>
</dbReference>
<evidence type="ECO:0000313" key="5">
    <source>
        <dbReference type="EMBL" id="TWA84253.1"/>
    </source>
</evidence>
<dbReference type="AlphaFoldDB" id="A0A560CHA9"/>
<reference evidence="5 6" key="1">
    <citation type="submission" date="2019-06" db="EMBL/GenBank/DDBJ databases">
        <title>Genomic Encyclopedia of Type Strains, Phase IV (KMG-V): Genome sequencing to study the core and pangenomes of soil and plant-associated prokaryotes.</title>
        <authorList>
            <person name="Whitman W."/>
        </authorList>
    </citation>
    <scope>NUCLEOTIDE SEQUENCE [LARGE SCALE GENOMIC DNA]</scope>
    <source>
        <strain evidence="5 6">BR 11650</strain>
    </source>
</reference>
<dbReference type="SUPFAM" id="SSF53850">
    <property type="entry name" value="Periplasmic binding protein-like II"/>
    <property type="match status" value="1"/>
</dbReference>
<dbReference type="GO" id="GO:0015833">
    <property type="term" value="P:peptide transport"/>
    <property type="evidence" value="ECO:0007669"/>
    <property type="project" value="TreeGrafter"/>
</dbReference>
<evidence type="ECO:0000256" key="3">
    <source>
        <dbReference type="SAM" id="MobiDB-lite"/>
    </source>
</evidence>
<dbReference type="Gene3D" id="3.10.105.10">
    <property type="entry name" value="Dipeptide-binding Protein, Domain 3"/>
    <property type="match status" value="1"/>
</dbReference>
<dbReference type="PANTHER" id="PTHR30290">
    <property type="entry name" value="PERIPLASMIC BINDING COMPONENT OF ABC TRANSPORTER"/>
    <property type="match status" value="1"/>
</dbReference>
<feature type="domain" description="Solute-binding protein family 5" evidence="4">
    <location>
        <begin position="142"/>
        <end position="545"/>
    </location>
</feature>
<comment type="subcellular location">
    <subcellularLocation>
        <location evidence="1">Periplasm</location>
    </subcellularLocation>
</comment>
<dbReference type="Proteomes" id="UP000318529">
    <property type="component" value="Unassembled WGS sequence"/>
</dbReference>
<feature type="region of interest" description="Disordered" evidence="3">
    <location>
        <begin position="13"/>
        <end position="47"/>
    </location>
</feature>
<comment type="similarity">
    <text evidence="2">Belongs to the bacterial solute-binding protein 5 family.</text>
</comment>
<proteinExistence type="inferred from homology"/>
<protein>
    <submittedName>
        <fullName evidence="5">Peptide/nickel transport system substrate-binding protein</fullName>
    </submittedName>
</protein>